<proteinExistence type="predicted"/>
<evidence type="ECO:0000313" key="6">
    <source>
        <dbReference type="EMBL" id="OGZ54835.1"/>
    </source>
</evidence>
<dbReference type="GO" id="GO:0012505">
    <property type="term" value="C:endomembrane system"/>
    <property type="evidence" value="ECO:0007669"/>
    <property type="project" value="UniProtKB-SubCell"/>
</dbReference>
<feature type="transmembrane region" description="Helical" evidence="5">
    <location>
        <begin position="275"/>
        <end position="295"/>
    </location>
</feature>
<accession>A0A1G2GX90</accession>
<feature type="transmembrane region" description="Helical" evidence="5">
    <location>
        <begin position="301"/>
        <end position="323"/>
    </location>
</feature>
<keyword evidence="4 5" id="KW-0472">Membrane</keyword>
<feature type="transmembrane region" description="Helical" evidence="5">
    <location>
        <begin position="215"/>
        <end position="237"/>
    </location>
</feature>
<dbReference type="GO" id="GO:0005384">
    <property type="term" value="F:manganese ion transmembrane transporter activity"/>
    <property type="evidence" value="ECO:0007669"/>
    <property type="project" value="InterPro"/>
</dbReference>
<gene>
    <name evidence="6" type="ORF">A3J04_02425</name>
</gene>
<dbReference type="AlphaFoldDB" id="A0A1G2GX90"/>
<evidence type="ECO:0000256" key="1">
    <source>
        <dbReference type="ARBA" id="ARBA00004127"/>
    </source>
</evidence>
<dbReference type="Pfam" id="PF01988">
    <property type="entry name" value="VIT1"/>
    <property type="match status" value="2"/>
</dbReference>
<evidence type="ECO:0008006" key="8">
    <source>
        <dbReference type="Google" id="ProtNLM"/>
    </source>
</evidence>
<dbReference type="InterPro" id="IPR008217">
    <property type="entry name" value="Ccc1_fam"/>
</dbReference>
<dbReference type="PANTHER" id="PTHR31851">
    <property type="entry name" value="FE(2+)/MN(2+) TRANSPORTER PCL1"/>
    <property type="match status" value="1"/>
</dbReference>
<feature type="transmembrane region" description="Helical" evidence="5">
    <location>
        <begin position="187"/>
        <end position="209"/>
    </location>
</feature>
<evidence type="ECO:0000256" key="4">
    <source>
        <dbReference type="ARBA" id="ARBA00023136"/>
    </source>
</evidence>
<evidence type="ECO:0000256" key="2">
    <source>
        <dbReference type="ARBA" id="ARBA00022692"/>
    </source>
</evidence>
<reference evidence="6 7" key="1">
    <citation type="journal article" date="2016" name="Nat. Commun.">
        <title>Thousands of microbial genomes shed light on interconnected biogeochemical processes in an aquifer system.</title>
        <authorList>
            <person name="Anantharaman K."/>
            <person name="Brown C.T."/>
            <person name="Hug L.A."/>
            <person name="Sharon I."/>
            <person name="Castelle C.J."/>
            <person name="Probst A.J."/>
            <person name="Thomas B.C."/>
            <person name="Singh A."/>
            <person name="Wilkins M.J."/>
            <person name="Karaoz U."/>
            <person name="Brodie E.L."/>
            <person name="Williams K.H."/>
            <person name="Hubbard S.S."/>
            <person name="Banfield J.F."/>
        </authorList>
    </citation>
    <scope>NUCLEOTIDE SEQUENCE [LARGE SCALE GENOMIC DNA]</scope>
</reference>
<keyword evidence="3 5" id="KW-1133">Transmembrane helix</keyword>
<dbReference type="Proteomes" id="UP000177954">
    <property type="component" value="Unassembled WGS sequence"/>
</dbReference>
<comment type="subcellular location">
    <subcellularLocation>
        <location evidence="1">Endomembrane system</location>
        <topology evidence="1">Multi-pass membrane protein</topology>
    </subcellularLocation>
</comment>
<dbReference type="EMBL" id="MHNZ01000043">
    <property type="protein sequence ID" value="OGZ54835.1"/>
    <property type="molecule type" value="Genomic_DNA"/>
</dbReference>
<organism evidence="6 7">
    <name type="scientific">Candidatus Ryanbacteria bacterium RIFCSPLOWO2_02_FULL_47_14</name>
    <dbReference type="NCBI Taxonomy" id="1802129"/>
    <lineage>
        <taxon>Bacteria</taxon>
        <taxon>Candidatus Ryaniibacteriota</taxon>
    </lineage>
</organism>
<sequence>MVQRRARAVIVGSRSPIGGRDIFLFQNKKLCDMLFCVTDQKKYTKKLARRLILDELFDLTVYKKLSVFSSGSLKTIFDELIPIETRHYVFWQEFFEMKIEKLDFGRHVKLATLVLAVRIFGERAAHLILEALEVTGVRKYLGVWEFYRDDALGKAVHSVLDDEFRHEDQVVSDAISKKINPERIRNIFLGFNDGLVEILGAVSGFFAAFESISLVLAAGLTVAVAGALSMAAGAFAASSSEAEVRRTEEGKEKFLSSARDVLGGSSEARYPLESAMIVGVAYFFGAMVPILPVFLGAGNAFYPVLASGILIVIVSAVIAFLSGMNVRRRIAINLGIIAAAVLVTTAIGVLAKSALGIAI</sequence>
<evidence type="ECO:0000256" key="3">
    <source>
        <dbReference type="ARBA" id="ARBA00022989"/>
    </source>
</evidence>
<comment type="caution">
    <text evidence="6">The sequence shown here is derived from an EMBL/GenBank/DDBJ whole genome shotgun (WGS) entry which is preliminary data.</text>
</comment>
<feature type="transmembrane region" description="Helical" evidence="5">
    <location>
        <begin position="330"/>
        <end position="351"/>
    </location>
</feature>
<dbReference type="STRING" id="1802129.A3J04_02425"/>
<keyword evidence="2 5" id="KW-0812">Transmembrane</keyword>
<name>A0A1G2GX90_9BACT</name>
<dbReference type="GO" id="GO:0030026">
    <property type="term" value="P:intracellular manganese ion homeostasis"/>
    <property type="evidence" value="ECO:0007669"/>
    <property type="project" value="InterPro"/>
</dbReference>
<evidence type="ECO:0000313" key="7">
    <source>
        <dbReference type="Proteomes" id="UP000177954"/>
    </source>
</evidence>
<protein>
    <recommendedName>
        <fullName evidence="8">Rubrerythrin family protein</fullName>
    </recommendedName>
</protein>
<evidence type="ECO:0000256" key="5">
    <source>
        <dbReference type="SAM" id="Phobius"/>
    </source>
</evidence>